<dbReference type="EC" id="2.1.1.63" evidence="8"/>
<dbReference type="SUPFAM" id="SSF46767">
    <property type="entry name" value="Methylated DNA-protein cysteine methyltransferase, C-terminal domain"/>
    <property type="match status" value="1"/>
</dbReference>
<accession>A0ABW4ZAB4</accession>
<keyword evidence="2 8" id="KW-0489">Methyltransferase</keyword>
<dbReference type="NCBIfam" id="TIGR00589">
    <property type="entry name" value="ogt"/>
    <property type="match status" value="1"/>
</dbReference>
<dbReference type="InterPro" id="IPR001497">
    <property type="entry name" value="MethylDNA_cys_MeTrfase_AS"/>
</dbReference>
<dbReference type="GO" id="GO:0032259">
    <property type="term" value="P:methylation"/>
    <property type="evidence" value="ECO:0007669"/>
    <property type="project" value="UniProtKB-KW"/>
</dbReference>
<dbReference type="InterPro" id="IPR036217">
    <property type="entry name" value="MethylDNA_cys_MeTrfase_DNAb"/>
</dbReference>
<organism evidence="8 9">
    <name type="scientific">Rubritalea tangerina</name>
    <dbReference type="NCBI Taxonomy" id="430798"/>
    <lineage>
        <taxon>Bacteria</taxon>
        <taxon>Pseudomonadati</taxon>
        <taxon>Verrucomicrobiota</taxon>
        <taxon>Verrucomicrobiia</taxon>
        <taxon>Verrucomicrobiales</taxon>
        <taxon>Rubritaleaceae</taxon>
        <taxon>Rubritalea</taxon>
    </lineage>
</organism>
<evidence type="ECO:0000256" key="1">
    <source>
        <dbReference type="ARBA" id="ARBA00001286"/>
    </source>
</evidence>
<name>A0ABW4ZAB4_9BACT</name>
<dbReference type="EMBL" id="JBHUJB010000028">
    <property type="protein sequence ID" value="MFD2158506.1"/>
    <property type="molecule type" value="Genomic_DNA"/>
</dbReference>
<dbReference type="Proteomes" id="UP001597389">
    <property type="component" value="Unassembled WGS sequence"/>
</dbReference>
<sequence>MRVVTAFEQQVYEAISAIPCGKVTTYKYLAQRLGCGSAQAVGQALKRNPHAPQVPCHRVINSQLKIAGYMGQVSGEEVQRKIDLLAAEGVEFDSDGYLEDCSLVLEEW</sequence>
<evidence type="ECO:0000256" key="3">
    <source>
        <dbReference type="ARBA" id="ARBA00022679"/>
    </source>
</evidence>
<evidence type="ECO:0000259" key="7">
    <source>
        <dbReference type="Pfam" id="PF01035"/>
    </source>
</evidence>
<keyword evidence="3 8" id="KW-0808">Transferase</keyword>
<dbReference type="RefSeq" id="WP_377086590.1">
    <property type="nucleotide sequence ID" value="NZ_JBHSJL010000014.1"/>
</dbReference>
<dbReference type="Pfam" id="PF01035">
    <property type="entry name" value="DNA_binding_1"/>
    <property type="match status" value="1"/>
</dbReference>
<evidence type="ECO:0000256" key="5">
    <source>
        <dbReference type="ARBA" id="ARBA00023204"/>
    </source>
</evidence>
<comment type="catalytic activity">
    <reaction evidence="6">
        <text>a 6-O-methyl-2'-deoxyguanosine in DNA + L-cysteinyl-[protein] = S-methyl-L-cysteinyl-[protein] + a 2'-deoxyguanosine in DNA</text>
        <dbReference type="Rhea" id="RHEA:24000"/>
        <dbReference type="Rhea" id="RHEA-COMP:10131"/>
        <dbReference type="Rhea" id="RHEA-COMP:10132"/>
        <dbReference type="Rhea" id="RHEA-COMP:11367"/>
        <dbReference type="Rhea" id="RHEA-COMP:11368"/>
        <dbReference type="ChEBI" id="CHEBI:29950"/>
        <dbReference type="ChEBI" id="CHEBI:82612"/>
        <dbReference type="ChEBI" id="CHEBI:85445"/>
        <dbReference type="ChEBI" id="CHEBI:85448"/>
        <dbReference type="EC" id="2.1.1.63"/>
    </reaction>
</comment>
<evidence type="ECO:0000256" key="2">
    <source>
        <dbReference type="ARBA" id="ARBA00022603"/>
    </source>
</evidence>
<keyword evidence="9" id="KW-1185">Reference proteome</keyword>
<dbReference type="InterPro" id="IPR014048">
    <property type="entry name" value="MethylDNA_cys_MeTrfase_DNA-bd"/>
</dbReference>
<gene>
    <name evidence="8" type="ORF">ACFSW8_06325</name>
</gene>
<dbReference type="PANTHER" id="PTHR10815:SF13">
    <property type="entry name" value="METHYLATED-DNA--PROTEIN-CYSTEINE METHYLTRANSFERASE"/>
    <property type="match status" value="1"/>
</dbReference>
<feature type="domain" description="Methylated-DNA-[protein]-cysteine S-methyltransferase DNA binding" evidence="7">
    <location>
        <begin position="6"/>
        <end position="90"/>
    </location>
</feature>
<dbReference type="InterPro" id="IPR036388">
    <property type="entry name" value="WH-like_DNA-bd_sf"/>
</dbReference>
<dbReference type="PANTHER" id="PTHR10815">
    <property type="entry name" value="METHYLATED-DNA--PROTEIN-CYSTEINE METHYLTRANSFERASE"/>
    <property type="match status" value="1"/>
</dbReference>
<reference evidence="9" key="1">
    <citation type="journal article" date="2019" name="Int. J. Syst. Evol. Microbiol.">
        <title>The Global Catalogue of Microorganisms (GCM) 10K type strain sequencing project: providing services to taxonomists for standard genome sequencing and annotation.</title>
        <authorList>
            <consortium name="The Broad Institute Genomics Platform"/>
            <consortium name="The Broad Institute Genome Sequencing Center for Infectious Disease"/>
            <person name="Wu L."/>
            <person name="Ma J."/>
        </authorList>
    </citation>
    <scope>NUCLEOTIDE SEQUENCE [LARGE SCALE GENOMIC DNA]</scope>
    <source>
        <strain evidence="9">CCUG 57942</strain>
    </source>
</reference>
<evidence type="ECO:0000313" key="8">
    <source>
        <dbReference type="EMBL" id="MFD2158506.1"/>
    </source>
</evidence>
<comment type="catalytic activity">
    <reaction evidence="1">
        <text>a 4-O-methyl-thymidine in DNA + L-cysteinyl-[protein] = a thymidine in DNA + S-methyl-L-cysteinyl-[protein]</text>
        <dbReference type="Rhea" id="RHEA:53428"/>
        <dbReference type="Rhea" id="RHEA-COMP:10131"/>
        <dbReference type="Rhea" id="RHEA-COMP:10132"/>
        <dbReference type="Rhea" id="RHEA-COMP:13555"/>
        <dbReference type="Rhea" id="RHEA-COMP:13556"/>
        <dbReference type="ChEBI" id="CHEBI:29950"/>
        <dbReference type="ChEBI" id="CHEBI:82612"/>
        <dbReference type="ChEBI" id="CHEBI:137386"/>
        <dbReference type="ChEBI" id="CHEBI:137387"/>
        <dbReference type="EC" id="2.1.1.63"/>
    </reaction>
</comment>
<comment type="caution">
    <text evidence="8">The sequence shown here is derived from an EMBL/GenBank/DDBJ whole genome shotgun (WGS) entry which is preliminary data.</text>
</comment>
<proteinExistence type="predicted"/>
<protein>
    <submittedName>
        <fullName evidence="8">MGMT family protein</fullName>
        <ecNumber evidence="8">2.1.1.63</ecNumber>
    </submittedName>
</protein>
<evidence type="ECO:0000256" key="4">
    <source>
        <dbReference type="ARBA" id="ARBA00022763"/>
    </source>
</evidence>
<dbReference type="PROSITE" id="PS00374">
    <property type="entry name" value="MGMT"/>
    <property type="match status" value="1"/>
</dbReference>
<keyword evidence="4" id="KW-0227">DNA damage</keyword>
<dbReference type="CDD" id="cd06445">
    <property type="entry name" value="ATase"/>
    <property type="match status" value="1"/>
</dbReference>
<dbReference type="GO" id="GO:0003908">
    <property type="term" value="F:methylated-DNA-[protein]-cysteine S-methyltransferase activity"/>
    <property type="evidence" value="ECO:0007669"/>
    <property type="project" value="UniProtKB-EC"/>
</dbReference>
<evidence type="ECO:0000313" key="9">
    <source>
        <dbReference type="Proteomes" id="UP001597389"/>
    </source>
</evidence>
<evidence type="ECO:0000256" key="6">
    <source>
        <dbReference type="ARBA" id="ARBA00049348"/>
    </source>
</evidence>
<dbReference type="Gene3D" id="1.10.10.10">
    <property type="entry name" value="Winged helix-like DNA-binding domain superfamily/Winged helix DNA-binding domain"/>
    <property type="match status" value="1"/>
</dbReference>
<keyword evidence="5" id="KW-0234">DNA repair</keyword>